<evidence type="ECO:0000256" key="5">
    <source>
        <dbReference type="ARBA" id="ARBA00022741"/>
    </source>
</evidence>
<dbReference type="Pfam" id="PF00069">
    <property type="entry name" value="Pkinase"/>
    <property type="match status" value="1"/>
</dbReference>
<dbReference type="InterPro" id="IPR011009">
    <property type="entry name" value="Kinase-like_dom_sf"/>
</dbReference>
<comment type="subcellular location">
    <subcellularLocation>
        <location evidence="1">Preautophagosomal structure membrane</location>
        <topology evidence="1">Peripheral membrane protein</topology>
    </subcellularLocation>
</comment>
<accession>A0A6G1GIY5</accession>
<keyword evidence="13" id="KW-1185">Reference proteome</keyword>
<evidence type="ECO:0000256" key="2">
    <source>
        <dbReference type="ARBA" id="ARBA00012513"/>
    </source>
</evidence>
<dbReference type="Gene3D" id="1.10.510.10">
    <property type="entry name" value="Transferase(Phosphotransferase) domain 1"/>
    <property type="match status" value="1"/>
</dbReference>
<dbReference type="GO" id="GO:0004674">
    <property type="term" value="F:protein serine/threonine kinase activity"/>
    <property type="evidence" value="ECO:0007669"/>
    <property type="project" value="UniProtKB-KW"/>
</dbReference>
<sequence length="357" mass="40375">MQRRGSIRKSIFRFENGLVALKKQKVNTASEEDDVFVLTHTYISKLGEGACGLAEPWKINSTGALVVSKTAHRGDEQDADGLPLRIRHDNFLGPCRSDLEREGETMRKLHGGHFVRPLNYYHSLSNNQQKARLVVEFCDLGDLQGLFEAIELEGLTVPEPMIWYLLKSIVDGLAVMHFCKFKKVNNKPKWDHDEQDTASGIVHCDIRYPGNLFLVRNPDPESVLSILKIADFGNARPLEANEKDKSNRAIDVADTGAVIFRAMQINQTLNRGLMPKDQLDMWASGVKFSQRLVDVVKEMHGSWDWLGGGECKKDSREYASDIKAYMEEEKVSERLWGFLAAMVCSWSAKTRTVSRET</sequence>
<evidence type="ECO:0000256" key="4">
    <source>
        <dbReference type="ARBA" id="ARBA00022679"/>
    </source>
</evidence>
<dbReference type="InterPro" id="IPR000719">
    <property type="entry name" value="Prot_kinase_dom"/>
</dbReference>
<dbReference type="GO" id="GO:0010506">
    <property type="term" value="P:regulation of autophagy"/>
    <property type="evidence" value="ECO:0007669"/>
    <property type="project" value="InterPro"/>
</dbReference>
<keyword evidence="5" id="KW-0547">Nucleotide-binding</keyword>
<evidence type="ECO:0000256" key="7">
    <source>
        <dbReference type="ARBA" id="ARBA00022840"/>
    </source>
</evidence>
<dbReference type="GO" id="GO:0005776">
    <property type="term" value="C:autophagosome"/>
    <property type="evidence" value="ECO:0007669"/>
    <property type="project" value="TreeGrafter"/>
</dbReference>
<comment type="catalytic activity">
    <reaction evidence="9">
        <text>L-threonyl-[protein] + ATP = O-phospho-L-threonyl-[protein] + ADP + H(+)</text>
        <dbReference type="Rhea" id="RHEA:46608"/>
        <dbReference type="Rhea" id="RHEA-COMP:11060"/>
        <dbReference type="Rhea" id="RHEA-COMP:11605"/>
        <dbReference type="ChEBI" id="CHEBI:15378"/>
        <dbReference type="ChEBI" id="CHEBI:30013"/>
        <dbReference type="ChEBI" id="CHEBI:30616"/>
        <dbReference type="ChEBI" id="CHEBI:61977"/>
        <dbReference type="ChEBI" id="CHEBI:456216"/>
        <dbReference type="EC" id="2.7.11.1"/>
    </reaction>
</comment>
<evidence type="ECO:0000259" key="11">
    <source>
        <dbReference type="PROSITE" id="PS50011"/>
    </source>
</evidence>
<evidence type="ECO:0000256" key="9">
    <source>
        <dbReference type="ARBA" id="ARBA00047899"/>
    </source>
</evidence>
<protein>
    <recommendedName>
        <fullName evidence="2">non-specific serine/threonine protein kinase</fullName>
        <ecNumber evidence="2">2.7.11.1</ecNumber>
    </recommendedName>
    <alternativeName>
        <fullName evidence="8">Autophagy-related protein 1</fullName>
    </alternativeName>
</protein>
<proteinExistence type="predicted"/>
<evidence type="ECO:0000313" key="13">
    <source>
        <dbReference type="Proteomes" id="UP000800041"/>
    </source>
</evidence>
<dbReference type="EC" id="2.7.11.1" evidence="2"/>
<keyword evidence="6" id="KW-0418">Kinase</keyword>
<dbReference type="PANTHER" id="PTHR24348">
    <property type="entry name" value="SERINE/THREONINE-PROTEIN KINASE UNC-51-RELATED"/>
    <property type="match status" value="1"/>
</dbReference>
<dbReference type="GO" id="GO:0000045">
    <property type="term" value="P:autophagosome assembly"/>
    <property type="evidence" value="ECO:0007669"/>
    <property type="project" value="TreeGrafter"/>
</dbReference>
<comment type="catalytic activity">
    <reaction evidence="10">
        <text>L-seryl-[protein] + ATP = O-phospho-L-seryl-[protein] + ADP + H(+)</text>
        <dbReference type="Rhea" id="RHEA:17989"/>
        <dbReference type="Rhea" id="RHEA-COMP:9863"/>
        <dbReference type="Rhea" id="RHEA-COMP:11604"/>
        <dbReference type="ChEBI" id="CHEBI:15378"/>
        <dbReference type="ChEBI" id="CHEBI:29999"/>
        <dbReference type="ChEBI" id="CHEBI:30616"/>
        <dbReference type="ChEBI" id="CHEBI:83421"/>
        <dbReference type="ChEBI" id="CHEBI:456216"/>
        <dbReference type="EC" id="2.7.11.1"/>
    </reaction>
</comment>
<dbReference type="SUPFAM" id="SSF56112">
    <property type="entry name" value="Protein kinase-like (PK-like)"/>
    <property type="match status" value="1"/>
</dbReference>
<dbReference type="PROSITE" id="PS50011">
    <property type="entry name" value="PROTEIN_KINASE_DOM"/>
    <property type="match status" value="1"/>
</dbReference>
<keyword evidence="4" id="KW-0808">Transferase</keyword>
<gene>
    <name evidence="12" type="ORF">K402DRAFT_458425</name>
</gene>
<evidence type="ECO:0000313" key="12">
    <source>
        <dbReference type="EMBL" id="KAF1980913.1"/>
    </source>
</evidence>
<reference evidence="12" key="1">
    <citation type="journal article" date="2020" name="Stud. Mycol.">
        <title>101 Dothideomycetes genomes: a test case for predicting lifestyles and emergence of pathogens.</title>
        <authorList>
            <person name="Haridas S."/>
            <person name="Albert R."/>
            <person name="Binder M."/>
            <person name="Bloem J."/>
            <person name="Labutti K."/>
            <person name="Salamov A."/>
            <person name="Andreopoulos B."/>
            <person name="Baker S."/>
            <person name="Barry K."/>
            <person name="Bills G."/>
            <person name="Bluhm B."/>
            <person name="Cannon C."/>
            <person name="Castanera R."/>
            <person name="Culley D."/>
            <person name="Daum C."/>
            <person name="Ezra D."/>
            <person name="Gonzalez J."/>
            <person name="Henrissat B."/>
            <person name="Kuo A."/>
            <person name="Liang C."/>
            <person name="Lipzen A."/>
            <person name="Lutzoni F."/>
            <person name="Magnuson J."/>
            <person name="Mondo S."/>
            <person name="Nolan M."/>
            <person name="Ohm R."/>
            <person name="Pangilinan J."/>
            <person name="Park H.-J."/>
            <person name="Ramirez L."/>
            <person name="Alfaro M."/>
            <person name="Sun H."/>
            <person name="Tritt A."/>
            <person name="Yoshinaga Y."/>
            <person name="Zwiers L.-H."/>
            <person name="Turgeon B."/>
            <person name="Goodwin S."/>
            <person name="Spatafora J."/>
            <person name="Crous P."/>
            <person name="Grigoriev I."/>
        </authorList>
    </citation>
    <scope>NUCLEOTIDE SEQUENCE</scope>
    <source>
        <strain evidence="12">CBS 113979</strain>
    </source>
</reference>
<dbReference type="EMBL" id="ML977214">
    <property type="protein sequence ID" value="KAF1980913.1"/>
    <property type="molecule type" value="Genomic_DNA"/>
</dbReference>
<dbReference type="GO" id="GO:0005829">
    <property type="term" value="C:cytosol"/>
    <property type="evidence" value="ECO:0007669"/>
    <property type="project" value="TreeGrafter"/>
</dbReference>
<evidence type="ECO:0000256" key="6">
    <source>
        <dbReference type="ARBA" id="ARBA00022777"/>
    </source>
</evidence>
<evidence type="ECO:0000256" key="3">
    <source>
        <dbReference type="ARBA" id="ARBA00022527"/>
    </source>
</evidence>
<dbReference type="PANTHER" id="PTHR24348:SF22">
    <property type="entry name" value="NON-SPECIFIC SERINE_THREONINE PROTEIN KINASE"/>
    <property type="match status" value="1"/>
</dbReference>
<evidence type="ECO:0000256" key="10">
    <source>
        <dbReference type="ARBA" id="ARBA00048679"/>
    </source>
</evidence>
<keyword evidence="3" id="KW-0723">Serine/threonine-protein kinase</keyword>
<feature type="domain" description="Protein kinase" evidence="11">
    <location>
        <begin position="40"/>
        <end position="357"/>
    </location>
</feature>
<name>A0A6G1GIY5_9PEZI</name>
<dbReference type="GO" id="GO:0005524">
    <property type="term" value="F:ATP binding"/>
    <property type="evidence" value="ECO:0007669"/>
    <property type="project" value="UniProtKB-KW"/>
</dbReference>
<keyword evidence="7" id="KW-0067">ATP-binding</keyword>
<dbReference type="Proteomes" id="UP000800041">
    <property type="component" value="Unassembled WGS sequence"/>
</dbReference>
<evidence type="ECO:0000256" key="1">
    <source>
        <dbReference type="ARBA" id="ARBA00004623"/>
    </source>
</evidence>
<dbReference type="SMART" id="SM00220">
    <property type="entry name" value="S_TKc"/>
    <property type="match status" value="1"/>
</dbReference>
<dbReference type="InterPro" id="IPR045269">
    <property type="entry name" value="Atg1-like"/>
</dbReference>
<organism evidence="12 13">
    <name type="scientific">Aulographum hederae CBS 113979</name>
    <dbReference type="NCBI Taxonomy" id="1176131"/>
    <lineage>
        <taxon>Eukaryota</taxon>
        <taxon>Fungi</taxon>
        <taxon>Dikarya</taxon>
        <taxon>Ascomycota</taxon>
        <taxon>Pezizomycotina</taxon>
        <taxon>Dothideomycetes</taxon>
        <taxon>Pleosporomycetidae</taxon>
        <taxon>Aulographales</taxon>
        <taxon>Aulographaceae</taxon>
    </lineage>
</organism>
<dbReference type="GO" id="GO:0034045">
    <property type="term" value="C:phagophore assembly site membrane"/>
    <property type="evidence" value="ECO:0007669"/>
    <property type="project" value="UniProtKB-SubCell"/>
</dbReference>
<dbReference type="OrthoDB" id="310217at2759"/>
<dbReference type="AlphaFoldDB" id="A0A6G1GIY5"/>
<evidence type="ECO:0000256" key="8">
    <source>
        <dbReference type="ARBA" id="ARBA00030237"/>
    </source>
</evidence>